<name>A0A2V1H0R1_9GAMM</name>
<evidence type="ECO:0000256" key="3">
    <source>
        <dbReference type="ARBA" id="ARBA00022801"/>
    </source>
</evidence>
<dbReference type="EMBL" id="QDDL01000001">
    <property type="protein sequence ID" value="PVZ72606.1"/>
    <property type="molecule type" value="Genomic_DNA"/>
</dbReference>
<accession>A0A2V1H0R1</accession>
<dbReference type="InterPro" id="IPR007346">
    <property type="entry name" value="Endonuclease-I"/>
</dbReference>
<gene>
    <name evidence="5" type="ORF">DC094_03505</name>
</gene>
<dbReference type="SUPFAM" id="SSF54060">
    <property type="entry name" value="His-Me finger endonucleases"/>
    <property type="match status" value="1"/>
</dbReference>
<dbReference type="AlphaFoldDB" id="A0A2V1H0R1"/>
<dbReference type="Pfam" id="PF04231">
    <property type="entry name" value="Endonuclease_1"/>
    <property type="match status" value="1"/>
</dbReference>
<dbReference type="PANTHER" id="PTHR33607">
    <property type="entry name" value="ENDONUCLEASE-1"/>
    <property type="match status" value="1"/>
</dbReference>
<comment type="similarity">
    <text evidence="1">Belongs to the EndA/NucM nuclease family.</text>
</comment>
<proteinExistence type="inferred from homology"/>
<keyword evidence="3" id="KW-0378">Hydrolase</keyword>
<keyword evidence="2" id="KW-0540">Nuclease</keyword>
<protein>
    <recommendedName>
        <fullName evidence="7">Endonuclease I</fullName>
    </recommendedName>
</protein>
<feature type="region of interest" description="Disordered" evidence="4">
    <location>
        <begin position="220"/>
        <end position="243"/>
    </location>
</feature>
<dbReference type="PANTHER" id="PTHR33607:SF2">
    <property type="entry name" value="ENDONUCLEASE-1"/>
    <property type="match status" value="1"/>
</dbReference>
<evidence type="ECO:0000256" key="1">
    <source>
        <dbReference type="ARBA" id="ARBA00006429"/>
    </source>
</evidence>
<evidence type="ECO:0000313" key="6">
    <source>
        <dbReference type="Proteomes" id="UP000244906"/>
    </source>
</evidence>
<reference evidence="5 6" key="1">
    <citation type="submission" date="2018-04" db="EMBL/GenBank/DDBJ databases">
        <title>Thalassorhabdus spongiae gen. nov., sp. nov., isolated from a marine sponge in South-West Iceland.</title>
        <authorList>
            <person name="Knobloch S."/>
            <person name="Daussin A."/>
            <person name="Johannsson R."/>
            <person name="Marteinsson V.T."/>
        </authorList>
    </citation>
    <scope>NUCLEOTIDE SEQUENCE [LARGE SCALE GENOMIC DNA]</scope>
    <source>
        <strain evidence="5 6">Hp12</strain>
    </source>
</reference>
<organism evidence="5 6">
    <name type="scientific">Pelagibaculum spongiae</name>
    <dbReference type="NCBI Taxonomy" id="2080658"/>
    <lineage>
        <taxon>Bacteria</taxon>
        <taxon>Pseudomonadati</taxon>
        <taxon>Pseudomonadota</taxon>
        <taxon>Gammaproteobacteria</taxon>
        <taxon>Oceanospirillales</taxon>
        <taxon>Pelagibaculum</taxon>
    </lineage>
</organism>
<dbReference type="GO" id="GO:0016787">
    <property type="term" value="F:hydrolase activity"/>
    <property type="evidence" value="ECO:0007669"/>
    <property type="project" value="UniProtKB-KW"/>
</dbReference>
<dbReference type="GO" id="GO:0004518">
    <property type="term" value="F:nuclease activity"/>
    <property type="evidence" value="ECO:0007669"/>
    <property type="project" value="UniProtKB-KW"/>
</dbReference>
<keyword evidence="6" id="KW-1185">Reference proteome</keyword>
<sequence>MTYYKDAENLTGYALKTALFNIIKDHSSRSYNALWDFYEEYEIDSYYENDGSILDMYSENPNGTDSYNYEKVTNQCGNYRGEGSCYNREHSFPKSWFGGKRAPMNSDVHHIVASDGYVNGKRGNLPYGDVGAATWTSSNGSKVGSAASNLGFSGTVFEPIDEFKGDLARGYFYMATRYQNVIGSWETNSSNSNAVLDGSSDVVFEPWALKLLMKWHRQDPVSKKETDRNAGAQKHQGNRNPFIDHPEYVDVIWGN</sequence>
<dbReference type="InterPro" id="IPR044925">
    <property type="entry name" value="His-Me_finger_sf"/>
</dbReference>
<comment type="caution">
    <text evidence="5">The sequence shown here is derived from an EMBL/GenBank/DDBJ whole genome shotgun (WGS) entry which is preliminary data.</text>
</comment>
<dbReference type="OrthoDB" id="9800417at2"/>
<evidence type="ECO:0000313" key="5">
    <source>
        <dbReference type="EMBL" id="PVZ72606.1"/>
    </source>
</evidence>
<dbReference type="Proteomes" id="UP000244906">
    <property type="component" value="Unassembled WGS sequence"/>
</dbReference>
<evidence type="ECO:0000256" key="2">
    <source>
        <dbReference type="ARBA" id="ARBA00022722"/>
    </source>
</evidence>
<evidence type="ECO:0000256" key="4">
    <source>
        <dbReference type="SAM" id="MobiDB-lite"/>
    </source>
</evidence>
<evidence type="ECO:0008006" key="7">
    <source>
        <dbReference type="Google" id="ProtNLM"/>
    </source>
</evidence>